<dbReference type="PROSITE" id="PS01124">
    <property type="entry name" value="HTH_ARAC_FAMILY_2"/>
    <property type="match status" value="1"/>
</dbReference>
<evidence type="ECO:0000313" key="6">
    <source>
        <dbReference type="Proteomes" id="UP000282311"/>
    </source>
</evidence>
<dbReference type="SMART" id="SM00342">
    <property type="entry name" value="HTH_ARAC"/>
    <property type="match status" value="1"/>
</dbReference>
<sequence length="300" mass="35640">MVKCQYYTSNVIGGFMLIFEHCQFLIDSPIKLDMFFNNSRYFKQLFHFHPGIEMIFVHEGSGQLILEQSIYEVKPGTLIFLKPYQPHYLQMQISPGKPYIRSLIKYETSYFSENLKAFPQLHEFHEYICSDTSTAQVQYVPEWKRFEQFLQENYERLQRHPYRNQMEGNALFLVTILHYLYPLWNTGNVSKQRRQAAAPTVAKMIRWIDENYEQDFQLEALAQAVHISPNYASHLFRQTTGKTIMEFLTDRRLKQACILLKTTSGSVQEIGEKSGWVNFNYFCSIFKKRMGMTPKQYRHH</sequence>
<keyword evidence="2" id="KW-0238">DNA-binding</keyword>
<accession>A0A3B0CIV1</accession>
<comment type="caution">
    <text evidence="5">The sequence shown here is derived from an EMBL/GenBank/DDBJ whole genome shotgun (WGS) entry which is preliminary data.</text>
</comment>
<dbReference type="Pfam" id="PF02311">
    <property type="entry name" value="AraC_binding"/>
    <property type="match status" value="1"/>
</dbReference>
<protein>
    <submittedName>
        <fullName evidence="5">AraC family transcriptional regulator</fullName>
    </submittedName>
</protein>
<dbReference type="InterPro" id="IPR018060">
    <property type="entry name" value="HTH_AraC"/>
</dbReference>
<evidence type="ECO:0000256" key="3">
    <source>
        <dbReference type="ARBA" id="ARBA00023163"/>
    </source>
</evidence>
<evidence type="ECO:0000256" key="2">
    <source>
        <dbReference type="ARBA" id="ARBA00023125"/>
    </source>
</evidence>
<name>A0A3B0CIV1_9BACL</name>
<dbReference type="EMBL" id="RBAH01000008">
    <property type="protein sequence ID" value="RKN84504.1"/>
    <property type="molecule type" value="Genomic_DNA"/>
</dbReference>
<dbReference type="Proteomes" id="UP000282311">
    <property type="component" value="Unassembled WGS sequence"/>
</dbReference>
<dbReference type="Pfam" id="PF12833">
    <property type="entry name" value="HTH_18"/>
    <property type="match status" value="1"/>
</dbReference>
<dbReference type="PANTHER" id="PTHR43280">
    <property type="entry name" value="ARAC-FAMILY TRANSCRIPTIONAL REGULATOR"/>
    <property type="match status" value="1"/>
</dbReference>
<evidence type="ECO:0000313" key="5">
    <source>
        <dbReference type="EMBL" id="RKN84504.1"/>
    </source>
</evidence>
<keyword evidence="6" id="KW-1185">Reference proteome</keyword>
<dbReference type="PANTHER" id="PTHR43280:SF2">
    <property type="entry name" value="HTH-TYPE TRANSCRIPTIONAL REGULATOR EXSA"/>
    <property type="match status" value="1"/>
</dbReference>
<keyword evidence="1" id="KW-0805">Transcription regulation</keyword>
<dbReference type="GO" id="GO:0043565">
    <property type="term" value="F:sequence-specific DNA binding"/>
    <property type="evidence" value="ECO:0007669"/>
    <property type="project" value="InterPro"/>
</dbReference>
<gene>
    <name evidence="5" type="ORF">D7M11_13585</name>
</gene>
<dbReference type="SUPFAM" id="SSF46689">
    <property type="entry name" value="Homeodomain-like"/>
    <property type="match status" value="2"/>
</dbReference>
<dbReference type="InterPro" id="IPR003313">
    <property type="entry name" value="AraC-bd"/>
</dbReference>
<feature type="domain" description="HTH araC/xylS-type" evidence="4">
    <location>
        <begin position="202"/>
        <end position="300"/>
    </location>
</feature>
<reference evidence="5 6" key="1">
    <citation type="journal article" date="2007" name="Int. J. Syst. Evol. Microbiol.">
        <title>Paenibacillus ginsengarvi sp. nov., isolated from soil from ginseng cultivation.</title>
        <authorList>
            <person name="Yoon M.H."/>
            <person name="Ten L.N."/>
            <person name="Im W.T."/>
        </authorList>
    </citation>
    <scope>NUCLEOTIDE SEQUENCE [LARGE SCALE GENOMIC DNA]</scope>
    <source>
        <strain evidence="5 6">KCTC 13059</strain>
    </source>
</reference>
<dbReference type="SUPFAM" id="SSF51215">
    <property type="entry name" value="Regulatory protein AraC"/>
    <property type="match status" value="1"/>
</dbReference>
<dbReference type="InterPro" id="IPR009057">
    <property type="entry name" value="Homeodomain-like_sf"/>
</dbReference>
<organism evidence="5 6">
    <name type="scientific">Paenibacillus ginsengarvi</name>
    <dbReference type="NCBI Taxonomy" id="400777"/>
    <lineage>
        <taxon>Bacteria</taxon>
        <taxon>Bacillati</taxon>
        <taxon>Bacillota</taxon>
        <taxon>Bacilli</taxon>
        <taxon>Bacillales</taxon>
        <taxon>Paenibacillaceae</taxon>
        <taxon>Paenibacillus</taxon>
    </lineage>
</organism>
<dbReference type="InterPro" id="IPR020449">
    <property type="entry name" value="Tscrpt_reg_AraC-type_HTH"/>
</dbReference>
<dbReference type="Gene3D" id="2.60.120.10">
    <property type="entry name" value="Jelly Rolls"/>
    <property type="match status" value="1"/>
</dbReference>
<evidence type="ECO:0000259" key="4">
    <source>
        <dbReference type="PROSITE" id="PS01124"/>
    </source>
</evidence>
<dbReference type="GO" id="GO:0003700">
    <property type="term" value="F:DNA-binding transcription factor activity"/>
    <property type="evidence" value="ECO:0007669"/>
    <property type="project" value="InterPro"/>
</dbReference>
<dbReference type="Gene3D" id="1.10.10.60">
    <property type="entry name" value="Homeodomain-like"/>
    <property type="match status" value="2"/>
</dbReference>
<evidence type="ECO:0000256" key="1">
    <source>
        <dbReference type="ARBA" id="ARBA00023015"/>
    </source>
</evidence>
<proteinExistence type="predicted"/>
<dbReference type="PRINTS" id="PR00032">
    <property type="entry name" value="HTHARAC"/>
</dbReference>
<keyword evidence="3" id="KW-0804">Transcription</keyword>
<dbReference type="InterPro" id="IPR014710">
    <property type="entry name" value="RmlC-like_jellyroll"/>
</dbReference>
<dbReference type="InterPro" id="IPR037923">
    <property type="entry name" value="HTH-like"/>
</dbReference>
<dbReference type="AlphaFoldDB" id="A0A3B0CIV1"/>